<dbReference type="EMBL" id="CP063849">
    <property type="protein sequence ID" value="QOY85805.1"/>
    <property type="molecule type" value="Genomic_DNA"/>
</dbReference>
<dbReference type="GO" id="GO:0016887">
    <property type="term" value="F:ATP hydrolysis activity"/>
    <property type="evidence" value="ECO:0007669"/>
    <property type="project" value="InterPro"/>
</dbReference>
<dbReference type="FunFam" id="3.40.50.300:FF:000011">
    <property type="entry name" value="Putative ABC transporter ATP-binding component"/>
    <property type="match status" value="1"/>
</dbReference>
<dbReference type="InterPro" id="IPR003439">
    <property type="entry name" value="ABC_transporter-like_ATP-bd"/>
</dbReference>
<dbReference type="InterPro" id="IPR032781">
    <property type="entry name" value="ABC_tran_Xtn"/>
</dbReference>
<protein>
    <submittedName>
        <fullName evidence="5">ABC-F family ATP-binding cassette domain-containing protein</fullName>
    </submittedName>
</protein>
<keyword evidence="1" id="KW-0677">Repeat</keyword>
<dbReference type="GO" id="GO:0005524">
    <property type="term" value="F:ATP binding"/>
    <property type="evidence" value="ECO:0007669"/>
    <property type="project" value="UniProtKB-KW"/>
</dbReference>
<evidence type="ECO:0000313" key="5">
    <source>
        <dbReference type="EMBL" id="QOY85805.1"/>
    </source>
</evidence>
<dbReference type="SMART" id="SM00382">
    <property type="entry name" value="AAA"/>
    <property type="match status" value="2"/>
</dbReference>
<dbReference type="InterPro" id="IPR003593">
    <property type="entry name" value="AAA+_ATPase"/>
</dbReference>
<dbReference type="KEGG" id="pfer:IRI77_23660"/>
<dbReference type="RefSeq" id="WP_194447474.1">
    <property type="nucleotide sequence ID" value="NZ_CP063849.1"/>
</dbReference>
<evidence type="ECO:0000256" key="3">
    <source>
        <dbReference type="ARBA" id="ARBA00022840"/>
    </source>
</evidence>
<dbReference type="InterPro" id="IPR027417">
    <property type="entry name" value="P-loop_NTPase"/>
</dbReference>
<dbReference type="CDD" id="cd03221">
    <property type="entry name" value="ABCF_EF-3"/>
    <property type="match status" value="2"/>
</dbReference>
<name>A0A7S7NLF3_PALFE</name>
<proteinExistence type="predicted"/>
<keyword evidence="6" id="KW-1185">Reference proteome</keyword>
<evidence type="ECO:0000313" key="6">
    <source>
        <dbReference type="Proteomes" id="UP000593892"/>
    </source>
</evidence>
<dbReference type="Pfam" id="PF00005">
    <property type="entry name" value="ABC_tran"/>
    <property type="match status" value="2"/>
</dbReference>
<dbReference type="PROSITE" id="PS00211">
    <property type="entry name" value="ABC_TRANSPORTER_1"/>
    <property type="match status" value="2"/>
</dbReference>
<dbReference type="AlphaFoldDB" id="A0A7S7NLF3"/>
<reference evidence="5 6" key="1">
    <citation type="submission" date="2020-10" db="EMBL/GenBank/DDBJ databases">
        <title>Complete genome sequence of Paludibaculum fermentans P105T, a facultatively anaerobic acidobacterium capable of dissimilatory Fe(III) reduction.</title>
        <authorList>
            <person name="Dedysh S.N."/>
            <person name="Beletsky A.V."/>
            <person name="Kulichevskaya I.S."/>
            <person name="Mardanov A.V."/>
            <person name="Ravin N.V."/>
        </authorList>
    </citation>
    <scope>NUCLEOTIDE SEQUENCE [LARGE SCALE GENOMIC DNA]</scope>
    <source>
        <strain evidence="5 6">P105</strain>
    </source>
</reference>
<dbReference type="Gene3D" id="3.40.50.300">
    <property type="entry name" value="P-loop containing nucleotide triphosphate hydrolases"/>
    <property type="match status" value="2"/>
</dbReference>
<dbReference type="NCBIfam" id="NF000355">
    <property type="entry name" value="ribo_prot_ABC_F"/>
    <property type="match status" value="1"/>
</dbReference>
<dbReference type="InterPro" id="IPR050611">
    <property type="entry name" value="ABCF"/>
</dbReference>
<dbReference type="PANTHER" id="PTHR19211">
    <property type="entry name" value="ATP-BINDING TRANSPORT PROTEIN-RELATED"/>
    <property type="match status" value="1"/>
</dbReference>
<gene>
    <name evidence="5" type="ORF">IRI77_23660</name>
</gene>
<dbReference type="PROSITE" id="PS50893">
    <property type="entry name" value="ABC_TRANSPORTER_2"/>
    <property type="match status" value="2"/>
</dbReference>
<evidence type="ECO:0000259" key="4">
    <source>
        <dbReference type="PROSITE" id="PS50893"/>
    </source>
</evidence>
<organism evidence="5 6">
    <name type="scientific">Paludibaculum fermentans</name>
    <dbReference type="NCBI Taxonomy" id="1473598"/>
    <lineage>
        <taxon>Bacteria</taxon>
        <taxon>Pseudomonadati</taxon>
        <taxon>Acidobacteriota</taxon>
        <taxon>Terriglobia</taxon>
        <taxon>Bryobacterales</taxon>
        <taxon>Bryobacteraceae</taxon>
        <taxon>Paludibaculum</taxon>
    </lineage>
</organism>
<dbReference type="Pfam" id="PF12848">
    <property type="entry name" value="ABC_tran_Xtn"/>
    <property type="match status" value="1"/>
</dbReference>
<keyword evidence="3 5" id="KW-0067">ATP-binding</keyword>
<dbReference type="SUPFAM" id="SSF52540">
    <property type="entry name" value="P-loop containing nucleoside triphosphate hydrolases"/>
    <property type="match status" value="2"/>
</dbReference>
<evidence type="ECO:0000256" key="2">
    <source>
        <dbReference type="ARBA" id="ARBA00022741"/>
    </source>
</evidence>
<sequence length="518" mass="57360">MLRIHEICYEIQCGLPLFAHACFDINHGDRIGLVGPNGAGKSTLMRVVAGELAPSAGSVIRRGGLRVAYLAQEAPRGTGQTLFDRVMEADAELARLRQDPDWFGEYVALGGPGFEARVERALSRLGFPEESWGLATERLSSGQRMRAELARCLLSGSDLLLLDEPTNHLDSAARAWLEGELRRLDEAVLLVSHDRAFLNRVTKRTVLMERGTVQCFEGNYEKFIEQRSLKERQAWQQYEARERQAAAERAAAEKRMALARKVAKAPEGQRDARACGPHYAKKAAKVARTARILRERQSMLEAMEKPWEEQGIPELDFSAVERGDEIAVRVERMSKRFGERVLFEEMDLHVARGECWVLSGPNGSGKSTLLRMMAGTEQPDSGVVQVGGRVRAGYLAQEGENLALGQTPLELCLSVCADETRVRTMLACLKLRAEQILRPLATLSAGERTKAGMAMLLLSGANLLLLDEPTNHLEMEARAALEEALIRYPGTVVLSTHDEWLAERVADYSLELGATIEA</sequence>
<keyword evidence="2" id="KW-0547">Nucleotide-binding</keyword>
<dbReference type="InterPro" id="IPR017871">
    <property type="entry name" value="ABC_transporter-like_CS"/>
</dbReference>
<evidence type="ECO:0000256" key="1">
    <source>
        <dbReference type="ARBA" id="ARBA00022737"/>
    </source>
</evidence>
<feature type="domain" description="ABC transporter" evidence="4">
    <location>
        <begin position="328"/>
        <end position="518"/>
    </location>
</feature>
<feature type="domain" description="ABC transporter" evidence="4">
    <location>
        <begin position="2"/>
        <end position="235"/>
    </location>
</feature>
<dbReference type="PANTHER" id="PTHR19211:SF14">
    <property type="entry name" value="ATP-BINDING CASSETTE SUB-FAMILY F MEMBER 1"/>
    <property type="match status" value="1"/>
</dbReference>
<dbReference type="Proteomes" id="UP000593892">
    <property type="component" value="Chromosome"/>
</dbReference>
<accession>A0A7S7NLF3</accession>